<dbReference type="RefSeq" id="WP_256604022.1">
    <property type="nucleotide sequence ID" value="NZ_JANIBJ010000043.1"/>
</dbReference>
<accession>A0ABT1TKI1</accession>
<dbReference type="Pfam" id="PF06048">
    <property type="entry name" value="DUF927"/>
    <property type="match status" value="1"/>
</dbReference>
<comment type="caution">
    <text evidence="2">The sequence shown here is derived from an EMBL/GenBank/DDBJ whole genome shotgun (WGS) entry which is preliminary data.</text>
</comment>
<dbReference type="Proteomes" id="UP001524499">
    <property type="component" value="Unassembled WGS sequence"/>
</dbReference>
<name>A0ABT1TKI1_9GAMM</name>
<evidence type="ECO:0000259" key="1">
    <source>
        <dbReference type="Pfam" id="PF06048"/>
    </source>
</evidence>
<proteinExistence type="predicted"/>
<dbReference type="EMBL" id="JANIBJ010000043">
    <property type="protein sequence ID" value="MCQ8105981.1"/>
    <property type="molecule type" value="Genomic_DNA"/>
</dbReference>
<organism evidence="2 3">
    <name type="scientific">Methylomonas subterranea</name>
    <dbReference type="NCBI Taxonomy" id="2952225"/>
    <lineage>
        <taxon>Bacteria</taxon>
        <taxon>Pseudomonadati</taxon>
        <taxon>Pseudomonadota</taxon>
        <taxon>Gammaproteobacteria</taxon>
        <taxon>Methylococcales</taxon>
        <taxon>Methylococcaceae</taxon>
        <taxon>Methylomonas</taxon>
    </lineage>
</organism>
<keyword evidence="3" id="KW-1185">Reference proteome</keyword>
<gene>
    <name evidence="2" type="ORF">NP590_17870</name>
</gene>
<feature type="domain" description="DUF927" evidence="1">
    <location>
        <begin position="83"/>
        <end position="356"/>
    </location>
</feature>
<protein>
    <submittedName>
        <fullName evidence="2">DUF927 domain-containing protein</fullName>
    </submittedName>
</protein>
<evidence type="ECO:0000313" key="3">
    <source>
        <dbReference type="Proteomes" id="UP001524499"/>
    </source>
</evidence>
<evidence type="ECO:0000313" key="2">
    <source>
        <dbReference type="EMBL" id="MCQ8105981.1"/>
    </source>
</evidence>
<reference evidence="2 3" key="1">
    <citation type="submission" date="2022-07" db="EMBL/GenBank/DDBJ databases">
        <title>Methylomonas rivi sp. nov., Methylomonas rosea sp. nov., Methylomonas aureus sp. nov. and Methylomonas subterranea sp. nov., four novel methanotrophs isolated from a freshwater creek and the deep terrestrial subsurface.</title>
        <authorList>
            <person name="Abin C."/>
            <person name="Sankaranarayanan K."/>
            <person name="Garner C."/>
            <person name="Sindelar R."/>
            <person name="Kotary K."/>
            <person name="Garner R."/>
            <person name="Barclay S."/>
            <person name="Lawson P."/>
            <person name="Krumholz L."/>
        </authorList>
    </citation>
    <scope>NUCLEOTIDE SEQUENCE [LARGE SCALE GENOMIC DNA]</scope>
    <source>
        <strain evidence="2 3">SURF-2</strain>
    </source>
</reference>
<dbReference type="InterPro" id="IPR009270">
    <property type="entry name" value="DUF927"/>
</dbReference>
<sequence>MTDADAKSLLDDEAEDGLTSALDRFLPARLSPADLAEIQQARQSMVAASSEKDAAALFPCADSRPCYQVYEHTCGPGHSWPAGVYYHFLGKSSAKEPPALRDVRICGVLNAVAIARNRQGGDFGLLLEFRDRLGQLKQWNMPFRLLAGRGDELQKALFDQGLDIHYPQRSRLAEYLCQQHPDRTVWITSTPGWFDHVYVLPDRSIGDSSDAVILQSEGNIHSSLYRPAGTLSAWQQQVADLCPGNPFLLFVVSLAFCGPLLAKCHLDSLAIHIYGPSSQGKTSGMQVAASVWGEPKRFQRSWTATLNGLESAAVQVNDGFLCLDEISKADAQDVSKSLYLLANGVGKQRAMVNGKAMLHQHWRVAILSNGEDSIEAHLSKAGIPVKAGELVRFLQLQVFGQHGAFDHLHDYGSGRAFATALHQHTSEQYGTAGIAFLERLTRDSRDFAAYLDQCLRIFEQRFGPLSAQEARAARGFALIGLAGELVSEYGVTGWPERIAMETALICFKHWRQQRGTGELEPQQLANTLRQYIELYGDSRFTKTDDPNRLHGERSGYWRQTERGRQWLFSSAGFKKAIGYADLALAVKLLIGQGILKSGPNPKKHVTQVKLYSGSAWFYVIQFDDDHVG</sequence>